<sequence length="443" mass="51390">MKYLLSSICLIFVLFNLQANPGLDLKDRSNDPVRVEQFMDWGMGMFIHWGLDAELGSVISHSMVGASEDYLERYINELPKYFDPDDYDPEEWVRLAKLAGFKYMVLTTKHHSGFCLWPTKTTDFSVANTPYKKDIVKAYVKACRKYDMKVGFYFSPEDFWFLHQQGHVIRRKGADYVGISNNPELLAYNKRQVKELFTKYGPIDVAFLDAFDNTAIRDYIHQLQPQCIVTRGEMETPEQNIPNQPLAGPWESCFTLGSQWQFKPTNENYKSGEQLIEMLIDIRAKGGNLLINMGPEPSGRIPFEQERRFRELGLWMFVNGEAIHNIRPCPVIGEGELYFTRPKDEPDTVYIIIPQGEERWRRGQRREYTLQSLAPHGEMKISVLGQNDQVVEYRPNLKPESRVEMIEEGLSISVVRAQRLYNNYGWPNPVVVKLEGVKFLENE</sequence>
<feature type="chain" id="PRO_5016386511" description="alpha-L-fucosidase" evidence="7">
    <location>
        <begin position="20"/>
        <end position="443"/>
    </location>
</feature>
<feature type="domain" description="Glycoside hydrolase family 29 N-terminal" evidence="8">
    <location>
        <begin position="36"/>
        <end position="321"/>
    </location>
</feature>
<accession>A0A317ZGD3</accession>
<dbReference type="EC" id="3.2.1.51" evidence="3"/>
<comment type="similarity">
    <text evidence="2">Belongs to the glycosyl hydrolase 29 family.</text>
</comment>
<comment type="caution">
    <text evidence="9">The sequence shown here is derived from an EMBL/GenBank/DDBJ whole genome shotgun (WGS) entry which is preliminary data.</text>
</comment>
<dbReference type="Gene3D" id="3.20.20.80">
    <property type="entry name" value="Glycosidases"/>
    <property type="match status" value="1"/>
</dbReference>
<dbReference type="InterPro" id="IPR016286">
    <property type="entry name" value="FUC_metazoa-typ"/>
</dbReference>
<reference evidence="9 10" key="1">
    <citation type="submission" date="2018-05" db="EMBL/GenBank/DDBJ databases">
        <title>Coraliomargarita sinensis sp. nov., isolated from a marine solar saltern.</title>
        <authorList>
            <person name="Zhou L.Y."/>
        </authorList>
    </citation>
    <scope>NUCLEOTIDE SEQUENCE [LARGE SCALE GENOMIC DNA]</scope>
    <source>
        <strain evidence="9 10">WN38</strain>
    </source>
</reference>
<feature type="signal peptide" evidence="7">
    <location>
        <begin position="1"/>
        <end position="19"/>
    </location>
</feature>
<dbReference type="SUPFAM" id="SSF51445">
    <property type="entry name" value="(Trans)glycosidases"/>
    <property type="match status" value="1"/>
</dbReference>
<evidence type="ECO:0000256" key="4">
    <source>
        <dbReference type="ARBA" id="ARBA00022729"/>
    </source>
</evidence>
<dbReference type="GO" id="GO:0004560">
    <property type="term" value="F:alpha-L-fucosidase activity"/>
    <property type="evidence" value="ECO:0007669"/>
    <property type="project" value="InterPro"/>
</dbReference>
<keyword evidence="4 7" id="KW-0732">Signal</keyword>
<dbReference type="GO" id="GO:0006004">
    <property type="term" value="P:fucose metabolic process"/>
    <property type="evidence" value="ECO:0007669"/>
    <property type="project" value="InterPro"/>
</dbReference>
<comment type="function">
    <text evidence="1">Alpha-L-fucosidase is responsible for hydrolyzing the alpha-1,6-linked fucose joined to the reducing-end N-acetylglucosamine of the carbohydrate moieties of glycoproteins.</text>
</comment>
<dbReference type="InterPro" id="IPR000933">
    <property type="entry name" value="Glyco_hydro_29"/>
</dbReference>
<evidence type="ECO:0000256" key="3">
    <source>
        <dbReference type="ARBA" id="ARBA00012662"/>
    </source>
</evidence>
<keyword evidence="10" id="KW-1185">Reference proteome</keyword>
<dbReference type="PANTHER" id="PTHR10030:SF37">
    <property type="entry name" value="ALPHA-L-FUCOSIDASE-RELATED"/>
    <property type="match status" value="1"/>
</dbReference>
<evidence type="ECO:0000256" key="2">
    <source>
        <dbReference type="ARBA" id="ARBA00007951"/>
    </source>
</evidence>
<dbReference type="InterPro" id="IPR017853">
    <property type="entry name" value="GH"/>
</dbReference>
<dbReference type="PANTHER" id="PTHR10030">
    <property type="entry name" value="ALPHA-L-FUCOSIDASE"/>
    <property type="match status" value="1"/>
</dbReference>
<dbReference type="InterPro" id="IPR057739">
    <property type="entry name" value="Glyco_hydro_29_N"/>
</dbReference>
<evidence type="ECO:0000256" key="5">
    <source>
        <dbReference type="ARBA" id="ARBA00022801"/>
    </source>
</evidence>
<evidence type="ECO:0000256" key="1">
    <source>
        <dbReference type="ARBA" id="ARBA00004071"/>
    </source>
</evidence>
<organism evidence="9 10">
    <name type="scientific">Coraliomargarita sinensis</name>
    <dbReference type="NCBI Taxonomy" id="2174842"/>
    <lineage>
        <taxon>Bacteria</taxon>
        <taxon>Pseudomonadati</taxon>
        <taxon>Verrucomicrobiota</taxon>
        <taxon>Opitutia</taxon>
        <taxon>Puniceicoccales</taxon>
        <taxon>Coraliomargaritaceae</taxon>
        <taxon>Coraliomargarita</taxon>
    </lineage>
</organism>
<evidence type="ECO:0000259" key="8">
    <source>
        <dbReference type="Pfam" id="PF01120"/>
    </source>
</evidence>
<dbReference type="Pfam" id="PF01120">
    <property type="entry name" value="Alpha_L_fucos"/>
    <property type="match status" value="1"/>
</dbReference>
<dbReference type="GO" id="GO:0016139">
    <property type="term" value="P:glycoside catabolic process"/>
    <property type="evidence" value="ECO:0007669"/>
    <property type="project" value="TreeGrafter"/>
</dbReference>
<dbReference type="AlphaFoldDB" id="A0A317ZGD3"/>
<dbReference type="GO" id="GO:0005764">
    <property type="term" value="C:lysosome"/>
    <property type="evidence" value="ECO:0007669"/>
    <property type="project" value="TreeGrafter"/>
</dbReference>
<keyword evidence="6" id="KW-0326">Glycosidase</keyword>
<dbReference type="SMART" id="SM00812">
    <property type="entry name" value="Alpha_L_fucos"/>
    <property type="match status" value="1"/>
</dbReference>
<gene>
    <name evidence="9" type="ORF">DDZ13_12035</name>
</gene>
<dbReference type="Proteomes" id="UP000247099">
    <property type="component" value="Unassembled WGS sequence"/>
</dbReference>
<evidence type="ECO:0000313" key="9">
    <source>
        <dbReference type="EMBL" id="PXA03417.1"/>
    </source>
</evidence>
<protein>
    <recommendedName>
        <fullName evidence="3">alpha-L-fucosidase</fullName>
        <ecNumber evidence="3">3.2.1.51</ecNumber>
    </recommendedName>
</protein>
<name>A0A317ZGD3_9BACT</name>
<keyword evidence="5" id="KW-0378">Hydrolase</keyword>
<evidence type="ECO:0000256" key="7">
    <source>
        <dbReference type="SAM" id="SignalP"/>
    </source>
</evidence>
<dbReference type="OrthoDB" id="107551at2"/>
<dbReference type="InParanoid" id="A0A317ZGD3"/>
<evidence type="ECO:0000313" key="10">
    <source>
        <dbReference type="Proteomes" id="UP000247099"/>
    </source>
</evidence>
<dbReference type="PRINTS" id="PR00741">
    <property type="entry name" value="GLHYDRLASE29"/>
</dbReference>
<evidence type="ECO:0000256" key="6">
    <source>
        <dbReference type="ARBA" id="ARBA00023295"/>
    </source>
</evidence>
<dbReference type="RefSeq" id="WP_110131705.1">
    <property type="nucleotide sequence ID" value="NZ_QHJQ01000009.1"/>
</dbReference>
<proteinExistence type="inferred from homology"/>
<dbReference type="EMBL" id="QHJQ01000009">
    <property type="protein sequence ID" value="PXA03417.1"/>
    <property type="molecule type" value="Genomic_DNA"/>
</dbReference>